<evidence type="ECO:0000313" key="8">
    <source>
        <dbReference type="EMBL" id="CAJ0573915.1"/>
    </source>
</evidence>
<sequence>MAKKQLIRTILLGSTIALSANLQYGFSSTYLNDPDYLNKSFTKWGSHSTGGQIDLAYDLLSDIWMVGFFFGIWLSPVLNDRFGRKVGFIIGNAVSLLASCLRALAIPTYQPELLFAGRFLASVVTAVTYQAAVLYLNEVAPTEYRGVMSCLADITYSGMCLVGMFLGTDQILGRHLVWLLAVPIPLSAIALVVLFFLPETPKFLLIVKRDRKRAEKSVKFYQGADCAAGQILDDIQMEAECQKDDISITRKLLDIFTVPHLRKAFFLSCAGLQHYGQSY</sequence>
<dbReference type="GO" id="GO:0016020">
    <property type="term" value="C:membrane"/>
    <property type="evidence" value="ECO:0007669"/>
    <property type="project" value="UniProtKB-SubCell"/>
</dbReference>
<protein>
    <recommendedName>
        <fullName evidence="7">Major facilitator superfamily (MFS) profile domain-containing protein</fullName>
    </recommendedName>
</protein>
<feature type="signal peptide" evidence="6">
    <location>
        <begin position="1"/>
        <end position="19"/>
    </location>
</feature>
<evidence type="ECO:0000256" key="3">
    <source>
        <dbReference type="ARBA" id="ARBA00022989"/>
    </source>
</evidence>
<feature type="chain" id="PRO_5041241955" description="Major facilitator superfamily (MFS) profile domain-containing protein" evidence="6">
    <location>
        <begin position="20"/>
        <end position="279"/>
    </location>
</feature>
<keyword evidence="4 5" id="KW-0472">Membrane</keyword>
<name>A0AA36G0K7_9BILA</name>
<dbReference type="PANTHER" id="PTHR23503:SF29">
    <property type="entry name" value="MAJOR FACILITATOR SUPERFAMILY (MFS) PROFILE DOMAIN-CONTAINING PROTEIN"/>
    <property type="match status" value="1"/>
</dbReference>
<reference evidence="8" key="1">
    <citation type="submission" date="2023-06" db="EMBL/GenBank/DDBJ databases">
        <authorList>
            <person name="Delattre M."/>
        </authorList>
    </citation>
    <scope>NUCLEOTIDE SEQUENCE</scope>
    <source>
        <strain evidence="8">AF72</strain>
    </source>
</reference>
<keyword evidence="9" id="KW-1185">Reference proteome</keyword>
<feature type="domain" description="Major facilitator superfamily (MFS) profile" evidence="7">
    <location>
        <begin position="1"/>
        <end position="279"/>
    </location>
</feature>
<dbReference type="PANTHER" id="PTHR23503">
    <property type="entry name" value="SOLUTE CARRIER FAMILY 2"/>
    <property type="match status" value="1"/>
</dbReference>
<dbReference type="Gene3D" id="1.20.1250.20">
    <property type="entry name" value="MFS general substrate transporter like domains"/>
    <property type="match status" value="1"/>
</dbReference>
<dbReference type="InterPro" id="IPR005828">
    <property type="entry name" value="MFS_sugar_transport-like"/>
</dbReference>
<dbReference type="InterPro" id="IPR020846">
    <property type="entry name" value="MFS_dom"/>
</dbReference>
<dbReference type="InterPro" id="IPR045263">
    <property type="entry name" value="GLUT"/>
</dbReference>
<dbReference type="InterPro" id="IPR036259">
    <property type="entry name" value="MFS_trans_sf"/>
</dbReference>
<dbReference type="SUPFAM" id="SSF103473">
    <property type="entry name" value="MFS general substrate transporter"/>
    <property type="match status" value="1"/>
</dbReference>
<feature type="transmembrane region" description="Helical" evidence="5">
    <location>
        <begin position="115"/>
        <end position="136"/>
    </location>
</feature>
<feature type="non-terminal residue" evidence="8">
    <location>
        <position position="279"/>
    </location>
</feature>
<comment type="caution">
    <text evidence="8">The sequence shown here is derived from an EMBL/GenBank/DDBJ whole genome shotgun (WGS) entry which is preliminary data.</text>
</comment>
<evidence type="ECO:0000256" key="6">
    <source>
        <dbReference type="SAM" id="SignalP"/>
    </source>
</evidence>
<evidence type="ECO:0000256" key="1">
    <source>
        <dbReference type="ARBA" id="ARBA00004141"/>
    </source>
</evidence>
<dbReference type="Proteomes" id="UP001177023">
    <property type="component" value="Unassembled WGS sequence"/>
</dbReference>
<accession>A0AA36G0K7</accession>
<feature type="transmembrane region" description="Helical" evidence="5">
    <location>
        <begin position="148"/>
        <end position="166"/>
    </location>
</feature>
<feature type="transmembrane region" description="Helical" evidence="5">
    <location>
        <begin position="86"/>
        <end position="109"/>
    </location>
</feature>
<comment type="subcellular location">
    <subcellularLocation>
        <location evidence="1">Membrane</location>
        <topology evidence="1">Multi-pass membrane protein</topology>
    </subcellularLocation>
</comment>
<proteinExistence type="predicted"/>
<dbReference type="AlphaFoldDB" id="A0AA36G0K7"/>
<keyword evidence="2 5" id="KW-0812">Transmembrane</keyword>
<organism evidence="8 9">
    <name type="scientific">Mesorhabditis spiculigera</name>
    <dbReference type="NCBI Taxonomy" id="96644"/>
    <lineage>
        <taxon>Eukaryota</taxon>
        <taxon>Metazoa</taxon>
        <taxon>Ecdysozoa</taxon>
        <taxon>Nematoda</taxon>
        <taxon>Chromadorea</taxon>
        <taxon>Rhabditida</taxon>
        <taxon>Rhabditina</taxon>
        <taxon>Rhabditomorpha</taxon>
        <taxon>Rhabditoidea</taxon>
        <taxon>Rhabditidae</taxon>
        <taxon>Mesorhabditinae</taxon>
        <taxon>Mesorhabditis</taxon>
    </lineage>
</organism>
<evidence type="ECO:0000259" key="7">
    <source>
        <dbReference type="PROSITE" id="PS50850"/>
    </source>
</evidence>
<feature type="transmembrane region" description="Helical" evidence="5">
    <location>
        <begin position="178"/>
        <end position="197"/>
    </location>
</feature>
<gene>
    <name evidence="8" type="ORF">MSPICULIGERA_LOCUS12259</name>
</gene>
<evidence type="ECO:0000313" key="9">
    <source>
        <dbReference type="Proteomes" id="UP001177023"/>
    </source>
</evidence>
<keyword evidence="3 5" id="KW-1133">Transmembrane helix</keyword>
<evidence type="ECO:0000256" key="5">
    <source>
        <dbReference type="SAM" id="Phobius"/>
    </source>
</evidence>
<feature type="transmembrane region" description="Helical" evidence="5">
    <location>
        <begin position="55"/>
        <end position="74"/>
    </location>
</feature>
<evidence type="ECO:0000256" key="4">
    <source>
        <dbReference type="ARBA" id="ARBA00023136"/>
    </source>
</evidence>
<dbReference type="Pfam" id="PF00083">
    <property type="entry name" value="Sugar_tr"/>
    <property type="match status" value="1"/>
</dbReference>
<dbReference type="EMBL" id="CATQJA010002625">
    <property type="protein sequence ID" value="CAJ0573915.1"/>
    <property type="molecule type" value="Genomic_DNA"/>
</dbReference>
<evidence type="ECO:0000256" key="2">
    <source>
        <dbReference type="ARBA" id="ARBA00022692"/>
    </source>
</evidence>
<dbReference type="PROSITE" id="PS50850">
    <property type="entry name" value="MFS"/>
    <property type="match status" value="1"/>
</dbReference>
<dbReference type="GO" id="GO:0015149">
    <property type="term" value="F:hexose transmembrane transporter activity"/>
    <property type="evidence" value="ECO:0007669"/>
    <property type="project" value="TreeGrafter"/>
</dbReference>
<keyword evidence="6" id="KW-0732">Signal</keyword>